<evidence type="ECO:0000256" key="2">
    <source>
        <dbReference type="ARBA" id="ARBA00023002"/>
    </source>
</evidence>
<dbReference type="GO" id="GO:0009083">
    <property type="term" value="P:branched-chain amino acid catabolic process"/>
    <property type="evidence" value="ECO:0007669"/>
    <property type="project" value="TreeGrafter"/>
</dbReference>
<evidence type="ECO:0000259" key="5">
    <source>
        <dbReference type="Pfam" id="PF00676"/>
    </source>
</evidence>
<comment type="catalytic activity">
    <reaction evidence="4">
        <text>N(6)-[(R)-lipoyl]-L-lysyl-[protein] + 3-methyl-2-oxobutanoate + H(+) = N(6)-[(R)-S(8)-2-methylpropanoyldihydrolipoyl]-L-lysyl-[protein] + CO2</text>
        <dbReference type="Rhea" id="RHEA:13457"/>
        <dbReference type="Rhea" id="RHEA-COMP:10474"/>
        <dbReference type="Rhea" id="RHEA-COMP:10497"/>
        <dbReference type="ChEBI" id="CHEBI:11851"/>
        <dbReference type="ChEBI" id="CHEBI:15378"/>
        <dbReference type="ChEBI" id="CHEBI:16526"/>
        <dbReference type="ChEBI" id="CHEBI:83099"/>
        <dbReference type="ChEBI" id="CHEBI:83142"/>
        <dbReference type="EC" id="1.2.4.4"/>
    </reaction>
</comment>
<comment type="similarity">
    <text evidence="4">Belongs to the BCKDHA family.</text>
</comment>
<dbReference type="PANTHER" id="PTHR43380">
    <property type="entry name" value="2-OXOISOVALERATE DEHYDROGENASE SUBUNIT ALPHA, MITOCHONDRIAL"/>
    <property type="match status" value="1"/>
</dbReference>
<proteinExistence type="inferred from homology"/>
<dbReference type="GO" id="GO:0003863">
    <property type="term" value="F:branched-chain 2-oxo acid dehydrogenase activity"/>
    <property type="evidence" value="ECO:0007669"/>
    <property type="project" value="UniProtKB-EC"/>
</dbReference>
<dbReference type="GO" id="GO:0000287">
    <property type="term" value="F:magnesium ion binding"/>
    <property type="evidence" value="ECO:0007669"/>
    <property type="project" value="UniProtKB-ARBA"/>
</dbReference>
<keyword evidence="3 4" id="KW-0786">Thiamine pyrophosphate</keyword>
<dbReference type="Pfam" id="PF00676">
    <property type="entry name" value="E1_dh"/>
    <property type="match status" value="1"/>
</dbReference>
<gene>
    <name evidence="6" type="ORF">SAV31267_049120</name>
</gene>
<keyword evidence="2 4" id="KW-0560">Oxidoreductase</keyword>
<evidence type="ECO:0000313" key="7">
    <source>
        <dbReference type="Proteomes" id="UP000299211"/>
    </source>
</evidence>
<evidence type="ECO:0000256" key="1">
    <source>
        <dbReference type="ARBA" id="ARBA00001964"/>
    </source>
</evidence>
<dbReference type="Proteomes" id="UP000299211">
    <property type="component" value="Unassembled WGS sequence"/>
</dbReference>
<accession>A0A4D4MWI2</accession>
<evidence type="ECO:0000256" key="3">
    <source>
        <dbReference type="ARBA" id="ARBA00023052"/>
    </source>
</evidence>
<comment type="caution">
    <text evidence="6">The sequence shown here is derived from an EMBL/GenBank/DDBJ whole genome shotgun (WGS) entry which is preliminary data.</text>
</comment>
<comment type="function">
    <text evidence="4">The branched-chain alpha-keto dehydrogenase complex catalyzes the overall conversion of alpha-keto acids to acyl-CoA and CO(2). It contains multiple copies of three enzymatic components: branched-chain alpha-keto acid decarboxylase (E1), lipoamide acyltransferase (E2) and lipoamide dehydrogenase (E3).</text>
</comment>
<dbReference type="Gene3D" id="3.40.50.970">
    <property type="match status" value="1"/>
</dbReference>
<name>A0A4D4MWI2_STRAX</name>
<feature type="domain" description="Dehydrogenase E1 component" evidence="5">
    <location>
        <begin position="1"/>
        <end position="75"/>
    </location>
</feature>
<dbReference type="InterPro" id="IPR001017">
    <property type="entry name" value="DH_E1"/>
</dbReference>
<evidence type="ECO:0000256" key="4">
    <source>
        <dbReference type="RuleBase" id="RU365014"/>
    </source>
</evidence>
<dbReference type="InterPro" id="IPR029061">
    <property type="entry name" value="THDP-binding"/>
</dbReference>
<dbReference type="EMBL" id="BJHY01000001">
    <property type="protein sequence ID" value="GDY75427.1"/>
    <property type="molecule type" value="Genomic_DNA"/>
</dbReference>
<dbReference type="InterPro" id="IPR050771">
    <property type="entry name" value="Alpha-ketoacid_DH_E1_comp"/>
</dbReference>
<dbReference type="PANTHER" id="PTHR43380:SF1">
    <property type="entry name" value="2-OXOISOVALERATE DEHYDROGENASE SUBUNIT ALPHA, MITOCHONDRIAL"/>
    <property type="match status" value="1"/>
</dbReference>
<dbReference type="EC" id="1.2.4.4" evidence="4"/>
<sequence length="114" mass="12724">MTYRIDAHTNADDATRYRGDSEVEAWRAHDPIALLEHELTERGLLDEDGIRAAREDAEAMAADLRARMNQDPALDPMDLFAHVYAEPTPQLREQEAQLRAELAAEADGPQGVGR</sequence>
<organism evidence="6 7">
    <name type="scientific">Streptomyces avermitilis</name>
    <dbReference type="NCBI Taxonomy" id="33903"/>
    <lineage>
        <taxon>Bacteria</taxon>
        <taxon>Bacillati</taxon>
        <taxon>Actinomycetota</taxon>
        <taxon>Actinomycetes</taxon>
        <taxon>Kitasatosporales</taxon>
        <taxon>Streptomycetaceae</taxon>
        <taxon>Streptomyces</taxon>
    </lineage>
</organism>
<dbReference type="SUPFAM" id="SSF52518">
    <property type="entry name" value="Thiamin diphosphate-binding fold (THDP-binding)"/>
    <property type="match status" value="1"/>
</dbReference>
<protein>
    <recommendedName>
        <fullName evidence="4">2-oxoisovalerate dehydrogenase subunit alpha</fullName>
        <ecNumber evidence="4">1.2.4.4</ecNumber>
    </recommendedName>
    <alternativeName>
        <fullName evidence="4">Branched-chain alpha-keto acid dehydrogenase E1 component alpha chain</fullName>
    </alternativeName>
</protein>
<evidence type="ECO:0000313" key="6">
    <source>
        <dbReference type="EMBL" id="GDY75427.1"/>
    </source>
</evidence>
<dbReference type="AlphaFoldDB" id="A0A4D4MWI2"/>
<reference evidence="6 7" key="1">
    <citation type="submission" date="2019-04" db="EMBL/GenBank/DDBJ databases">
        <title>Draft genome sequences of Streptomyces avermitilis ATCC 31267.</title>
        <authorList>
            <person name="Komaki H."/>
            <person name="Tamura T."/>
            <person name="Hosoyama A."/>
        </authorList>
    </citation>
    <scope>NUCLEOTIDE SEQUENCE [LARGE SCALE GENOMIC DNA]</scope>
    <source>
        <strain evidence="6 7">ATCC 31267</strain>
    </source>
</reference>
<comment type="cofactor">
    <cofactor evidence="1 4">
        <name>thiamine diphosphate</name>
        <dbReference type="ChEBI" id="CHEBI:58937"/>
    </cofactor>
</comment>